<evidence type="ECO:0000259" key="1">
    <source>
        <dbReference type="Pfam" id="PF01636"/>
    </source>
</evidence>
<dbReference type="InterPro" id="IPR051678">
    <property type="entry name" value="AGP_Transferase"/>
</dbReference>
<dbReference type="InterPro" id="IPR002575">
    <property type="entry name" value="Aminoglycoside_PTrfase"/>
</dbReference>
<organism evidence="2 3">
    <name type="scientific">Colletotrichum siamense</name>
    <name type="common">Anthracnose fungus</name>
    <dbReference type="NCBI Taxonomy" id="690259"/>
    <lineage>
        <taxon>Eukaryota</taxon>
        <taxon>Fungi</taxon>
        <taxon>Dikarya</taxon>
        <taxon>Ascomycota</taxon>
        <taxon>Pezizomycotina</taxon>
        <taxon>Sordariomycetes</taxon>
        <taxon>Hypocreomycetidae</taxon>
        <taxon>Glomerellales</taxon>
        <taxon>Glomerellaceae</taxon>
        <taxon>Colletotrichum</taxon>
        <taxon>Colletotrichum gloeosporioides species complex</taxon>
    </lineage>
</organism>
<dbReference type="OrthoDB" id="2831558at2759"/>
<feature type="domain" description="Aminoglycoside phosphotransferase" evidence="1">
    <location>
        <begin position="80"/>
        <end position="293"/>
    </location>
</feature>
<dbReference type="InterPro" id="IPR011009">
    <property type="entry name" value="Kinase-like_dom_sf"/>
</dbReference>
<dbReference type="Proteomes" id="UP000711996">
    <property type="component" value="Unassembled WGS sequence"/>
</dbReference>
<keyword evidence="3" id="KW-1185">Reference proteome</keyword>
<gene>
    <name evidence="2" type="ORF">CGCSCA2_v004678</name>
</gene>
<dbReference type="Gene3D" id="3.90.1200.10">
    <property type="match status" value="1"/>
</dbReference>
<reference evidence="2" key="1">
    <citation type="submission" date="2019-06" db="EMBL/GenBank/DDBJ databases">
        <authorList>
            <person name="Gan P."/>
            <person name="Shirasu K."/>
        </authorList>
    </citation>
    <scope>NUCLEOTIDE SEQUENCE [LARGE SCALE GENOMIC DNA]</scope>
    <source>
        <strain evidence="2">CAD2</strain>
    </source>
</reference>
<protein>
    <recommendedName>
        <fullName evidence="1">Aminoglycoside phosphotransferase domain-containing protein</fullName>
    </recommendedName>
</protein>
<dbReference type="PANTHER" id="PTHR21310">
    <property type="entry name" value="AMINOGLYCOSIDE PHOSPHOTRANSFERASE-RELATED-RELATED"/>
    <property type="match status" value="1"/>
</dbReference>
<name>A0A9P5EXD1_COLSI</name>
<sequence length="421" mass="47692">MSDQAHVVISLPLGPDNYESYIKEILCLQYNREVTEVVPLRHNNARVYSISLNEAQQAPTPFIKRFGACPLPPCATKVIMRFSDPASMLNENIRVQNEVAVMSLAREALKQHDPSLVPEVYGWRPFSEEVGWTLIEFKQGVPLGDKFPTLESEKKRDVLQQIAQVFKHIQKHKLPESARTFGGLNFGPDGSLIGGPTPIAGGGPCATLADLYEEYFKTQIGFADKCDIVQGWRDSDLRTRLDQFGANGLTSLVGRVEARPTLVHGDFDGNNILFDETTNKLTALLDYDFGHIGSQADEYFYSFHGIHGLMIPPFTGDPEEEHLRDCLLNGFTQEDVQRKSESIDWMTATMRDEEFTKAGVERPTDIQGIDDLSAVYWFIQNISPPMFFLERWRAKATPERIEMIKREARNNLEKNLDLWGY</sequence>
<dbReference type="SUPFAM" id="SSF56112">
    <property type="entry name" value="Protein kinase-like (PK-like)"/>
    <property type="match status" value="1"/>
</dbReference>
<comment type="caution">
    <text evidence="2">The sequence shown here is derived from an EMBL/GenBank/DDBJ whole genome shotgun (WGS) entry which is preliminary data.</text>
</comment>
<dbReference type="AlphaFoldDB" id="A0A9P5EXD1"/>
<dbReference type="Pfam" id="PF01636">
    <property type="entry name" value="APH"/>
    <property type="match status" value="1"/>
</dbReference>
<accession>A0A9P5EXD1</accession>
<dbReference type="PANTHER" id="PTHR21310:SF51">
    <property type="entry name" value="AMINOGLYCOSIDE PHOSPHOTRANSFERASE DOMAIN-CONTAINING PROTEIN"/>
    <property type="match status" value="1"/>
</dbReference>
<evidence type="ECO:0000313" key="3">
    <source>
        <dbReference type="Proteomes" id="UP000711996"/>
    </source>
</evidence>
<dbReference type="EMBL" id="QPMT01000011">
    <property type="protein sequence ID" value="KAF4861290.1"/>
    <property type="molecule type" value="Genomic_DNA"/>
</dbReference>
<evidence type="ECO:0000313" key="2">
    <source>
        <dbReference type="EMBL" id="KAF4861290.1"/>
    </source>
</evidence>
<proteinExistence type="predicted"/>